<dbReference type="Pfam" id="PF06013">
    <property type="entry name" value="WXG100"/>
    <property type="match status" value="1"/>
</dbReference>
<dbReference type="InterPro" id="IPR036689">
    <property type="entry name" value="ESAT-6-like_sf"/>
</dbReference>
<dbReference type="EMBL" id="CP039291">
    <property type="protein sequence ID" value="QCB94241.1"/>
    <property type="molecule type" value="Genomic_DNA"/>
</dbReference>
<comment type="similarity">
    <text evidence="1">Belongs to the WXG100 family.</text>
</comment>
<dbReference type="SUPFAM" id="SSF140453">
    <property type="entry name" value="EsxAB dimer-like"/>
    <property type="match status" value="1"/>
</dbReference>
<accession>A0A4P7SK72</accession>
<gene>
    <name evidence="2" type="ORF">E5225_12390</name>
</gene>
<proteinExistence type="inferred from homology"/>
<keyword evidence="3" id="KW-1185">Reference proteome</keyword>
<dbReference type="RefSeq" id="WP_135975227.1">
    <property type="nucleotide sequence ID" value="NZ_CP039291.1"/>
</dbReference>
<reference evidence="2 3" key="1">
    <citation type="submission" date="2019-04" db="EMBL/GenBank/DDBJ databases">
        <title>Isolation and identification of Cellulomonas shaoxiangyii sp. Nov. isolated from feces of the Tibetan antelopes (Pantholops hodgsonii) in the Qinghai-Tibet plateau of China.</title>
        <authorList>
            <person name="Tian Z."/>
        </authorList>
    </citation>
    <scope>NUCLEOTIDE SEQUENCE [LARGE SCALE GENOMIC DNA]</scope>
    <source>
        <strain evidence="2 3">Z28</strain>
    </source>
</reference>
<dbReference type="NCBIfam" id="TIGR03930">
    <property type="entry name" value="WXG100_ESAT6"/>
    <property type="match status" value="1"/>
</dbReference>
<dbReference type="Gene3D" id="1.10.287.1060">
    <property type="entry name" value="ESAT-6-like"/>
    <property type="match status" value="1"/>
</dbReference>
<protein>
    <recommendedName>
        <fullName evidence="1">ESAT-6-like protein</fullName>
    </recommendedName>
</protein>
<sequence>MSLGSFSVTPEQVIALSGNIRSGASGIRSELDELDNKVSSLRASWSGQAQESYSLAQRQWTQSLTELQQLLDRIATSTNEIAQNYTSADRQSAGRFGA</sequence>
<name>A0A4P7SK72_9CELL</name>
<organism evidence="2 3">
    <name type="scientific">Cellulomonas shaoxiangyii</name>
    <dbReference type="NCBI Taxonomy" id="2566013"/>
    <lineage>
        <taxon>Bacteria</taxon>
        <taxon>Bacillati</taxon>
        <taxon>Actinomycetota</taxon>
        <taxon>Actinomycetes</taxon>
        <taxon>Micrococcales</taxon>
        <taxon>Cellulomonadaceae</taxon>
        <taxon>Cellulomonas</taxon>
    </lineage>
</organism>
<evidence type="ECO:0000313" key="2">
    <source>
        <dbReference type="EMBL" id="QCB94241.1"/>
    </source>
</evidence>
<dbReference type="OrthoDB" id="3192437at2"/>
<dbReference type="InterPro" id="IPR010310">
    <property type="entry name" value="T7SS_ESAT-6-like"/>
</dbReference>
<dbReference type="Proteomes" id="UP000296469">
    <property type="component" value="Chromosome"/>
</dbReference>
<dbReference type="KEGG" id="celz:E5225_12390"/>
<dbReference type="AlphaFoldDB" id="A0A4P7SK72"/>
<evidence type="ECO:0000256" key="1">
    <source>
        <dbReference type="RuleBase" id="RU362001"/>
    </source>
</evidence>
<evidence type="ECO:0000313" key="3">
    <source>
        <dbReference type="Proteomes" id="UP000296469"/>
    </source>
</evidence>